<feature type="compositionally biased region" description="Basic and acidic residues" evidence="1">
    <location>
        <begin position="104"/>
        <end position="130"/>
    </location>
</feature>
<proteinExistence type="predicted"/>
<feature type="compositionally biased region" description="Basic and acidic residues" evidence="1">
    <location>
        <begin position="185"/>
        <end position="201"/>
    </location>
</feature>
<dbReference type="AlphaFoldDB" id="A0A0N4ZA81"/>
<name>A0A0N4ZA81_PARTI</name>
<keyword evidence="2" id="KW-1185">Reference proteome</keyword>
<feature type="region of interest" description="Disordered" evidence="1">
    <location>
        <begin position="97"/>
        <end position="201"/>
    </location>
</feature>
<feature type="region of interest" description="Disordered" evidence="1">
    <location>
        <begin position="35"/>
        <end position="60"/>
    </location>
</feature>
<dbReference type="WBParaSite" id="PTRK_0000428800.1">
    <property type="protein sequence ID" value="PTRK_0000428800.1"/>
    <property type="gene ID" value="PTRK_0000428800"/>
</dbReference>
<organism evidence="2 3">
    <name type="scientific">Parastrongyloides trichosuri</name>
    <name type="common">Possum-specific nematode worm</name>
    <dbReference type="NCBI Taxonomy" id="131310"/>
    <lineage>
        <taxon>Eukaryota</taxon>
        <taxon>Metazoa</taxon>
        <taxon>Ecdysozoa</taxon>
        <taxon>Nematoda</taxon>
        <taxon>Chromadorea</taxon>
        <taxon>Rhabditida</taxon>
        <taxon>Tylenchina</taxon>
        <taxon>Panagrolaimomorpha</taxon>
        <taxon>Strongyloidoidea</taxon>
        <taxon>Strongyloididae</taxon>
        <taxon>Parastrongyloides</taxon>
    </lineage>
</organism>
<evidence type="ECO:0000313" key="2">
    <source>
        <dbReference type="Proteomes" id="UP000038045"/>
    </source>
</evidence>
<evidence type="ECO:0000256" key="1">
    <source>
        <dbReference type="SAM" id="MobiDB-lite"/>
    </source>
</evidence>
<dbReference type="Proteomes" id="UP000038045">
    <property type="component" value="Unplaced"/>
</dbReference>
<sequence length="201" mass="20904">MCWTRATTEACRRLRRGPRWAVLCSLRFGHDDRRGGSRNRGLGLDRAGGGGDGRGRLDRDRADLSRASGGVSHAYSGLHDVVRADAGGHASVDLGLCRPAGSEAGDRPDADGPRHPDRDRLPVRRGDFPRRVFGARPDHGGVAVDHLGGGGDVRGGDVEPGAGGRGRDSAGAGHLAVPGRPPAARRGDGRDPALDARRGAG</sequence>
<accession>A0A0N4ZA81</accession>
<reference evidence="3" key="1">
    <citation type="submission" date="2017-02" db="UniProtKB">
        <authorList>
            <consortium name="WormBaseParasite"/>
        </authorList>
    </citation>
    <scope>IDENTIFICATION</scope>
</reference>
<evidence type="ECO:0000313" key="3">
    <source>
        <dbReference type="WBParaSite" id="PTRK_0000428800.1"/>
    </source>
</evidence>
<protein>
    <submittedName>
        <fullName evidence="3">LigA</fullName>
    </submittedName>
</protein>